<gene>
    <name evidence="1" type="ORF">Q604_UNBc4C00100G0002</name>
</gene>
<dbReference type="EMBL" id="AZMM01018881">
    <property type="protein sequence ID" value="ETJ16176.1"/>
    <property type="molecule type" value="Genomic_DNA"/>
</dbReference>
<protein>
    <submittedName>
        <fullName evidence="1">Uncharacterized protein</fullName>
    </submittedName>
</protein>
<name>W1WE42_9ZZZZ</name>
<comment type="caution">
    <text evidence="1">The sequence shown here is derived from an EMBL/GenBank/DDBJ whole genome shotgun (WGS) entry which is preliminary data.</text>
</comment>
<organism evidence="1">
    <name type="scientific">human gut metagenome</name>
    <dbReference type="NCBI Taxonomy" id="408170"/>
    <lineage>
        <taxon>unclassified sequences</taxon>
        <taxon>metagenomes</taxon>
        <taxon>organismal metagenomes</taxon>
    </lineage>
</organism>
<proteinExistence type="predicted"/>
<sequence length="85" mass="10235">MQELEKKHIKKFQKNIAEGNRVKRALTELPIVFLVLYQKRLNGHSVFFYFFIIKKFFLRNISVNINFDVSLVLTEISLWIKEITF</sequence>
<reference evidence="1" key="1">
    <citation type="submission" date="2013-12" db="EMBL/GenBank/DDBJ databases">
        <title>A Varibaculum cambriense genome reconstructed from a premature infant gut community with otherwise low bacterial novelty that shifts toward anaerobic metabolism during the third week of life.</title>
        <authorList>
            <person name="Brown C.T."/>
            <person name="Sharon I."/>
            <person name="Thomas B.C."/>
            <person name="Castelle C.J."/>
            <person name="Morowitz M.J."/>
            <person name="Banfield J.F."/>
        </authorList>
    </citation>
    <scope>NUCLEOTIDE SEQUENCE</scope>
</reference>
<evidence type="ECO:0000313" key="1">
    <source>
        <dbReference type="EMBL" id="ETJ16176.1"/>
    </source>
</evidence>
<accession>W1WE42</accession>
<dbReference type="AlphaFoldDB" id="W1WE42"/>